<dbReference type="RefSeq" id="WP_011997068.1">
    <property type="nucleotide sequence ID" value="NC_009727.1"/>
</dbReference>
<dbReference type="EMBL" id="CP000733">
    <property type="protein sequence ID" value="ABS77656.1"/>
    <property type="molecule type" value="Genomic_DNA"/>
</dbReference>
<evidence type="ECO:0000313" key="1">
    <source>
        <dbReference type="EMBL" id="ABS77656.1"/>
    </source>
</evidence>
<reference evidence="1 2" key="1">
    <citation type="journal article" date="2009" name="Infect. Immun.">
        <title>Comparative genomics reveal extensive transposon-mediated genomic plasticity and diversity among potential effector proteins within the genus Coxiella.</title>
        <authorList>
            <person name="Beare P.A."/>
            <person name="Unsworth N."/>
            <person name="Andoh M."/>
            <person name="Voth D.E."/>
            <person name="Omsland A."/>
            <person name="Gilk S.D."/>
            <person name="Williams K.P."/>
            <person name="Sobral B.W."/>
            <person name="Kupko J.J.III."/>
            <person name="Porcella S.F."/>
            <person name="Samuel J.E."/>
            <person name="Heinzen R.A."/>
        </authorList>
    </citation>
    <scope>NUCLEOTIDE SEQUENCE [LARGE SCALE GENOMIC DNA]</scope>
    <source>
        <strain evidence="1 2">Dugway 5J108-111</strain>
    </source>
</reference>
<dbReference type="AlphaFoldDB" id="A9KGA9"/>
<dbReference type="KEGG" id="cbd:CBUD_1401"/>
<proteinExistence type="predicted"/>
<evidence type="ECO:0000313" key="2">
    <source>
        <dbReference type="Proteomes" id="UP000008555"/>
    </source>
</evidence>
<accession>A9KGA9</accession>
<sequence length="41" mass="4370">MVVKGGLLLIGVLKNGTLVGKIKEKVSMGRSLKFALKQNSN</sequence>
<protein>
    <submittedName>
        <fullName evidence="1">Uncharacterized protein</fullName>
    </submittedName>
</protein>
<organism evidence="1 2">
    <name type="scientific">Coxiella burnetii (strain Dugway 5J108-111)</name>
    <dbReference type="NCBI Taxonomy" id="434922"/>
    <lineage>
        <taxon>Bacteria</taxon>
        <taxon>Pseudomonadati</taxon>
        <taxon>Pseudomonadota</taxon>
        <taxon>Gammaproteobacteria</taxon>
        <taxon>Legionellales</taxon>
        <taxon>Coxiellaceae</taxon>
        <taxon>Coxiella</taxon>
    </lineage>
</organism>
<dbReference type="Proteomes" id="UP000008555">
    <property type="component" value="Chromosome"/>
</dbReference>
<dbReference type="HOGENOM" id="CLU_3268790_0_0_6"/>
<gene>
    <name evidence="1" type="ordered locus">CBUD_1401</name>
</gene>
<name>A9KGA9_COXBN</name>